<evidence type="ECO:0000256" key="7">
    <source>
        <dbReference type="ARBA" id="ARBA00022917"/>
    </source>
</evidence>
<dbReference type="PROSITE" id="PS50889">
    <property type="entry name" value="S4"/>
    <property type="match status" value="1"/>
</dbReference>
<dbReference type="CDD" id="cd00805">
    <property type="entry name" value="TyrRS_core"/>
    <property type="match status" value="1"/>
</dbReference>
<keyword evidence="2 11" id="KW-0963">Cytoplasm</keyword>
<dbReference type="Pfam" id="PF00579">
    <property type="entry name" value="tRNA-synt_1b"/>
    <property type="match status" value="1"/>
</dbReference>
<keyword evidence="5 11" id="KW-0067">ATP-binding</keyword>
<dbReference type="PANTHER" id="PTHR11766">
    <property type="entry name" value="TYROSYL-TRNA SYNTHETASE"/>
    <property type="match status" value="1"/>
</dbReference>
<dbReference type="Gene3D" id="1.10.240.10">
    <property type="entry name" value="Tyrosyl-Transfer RNA Synthetase"/>
    <property type="match status" value="1"/>
</dbReference>
<dbReference type="Gene3D" id="3.40.50.620">
    <property type="entry name" value="HUPs"/>
    <property type="match status" value="1"/>
</dbReference>
<dbReference type="InterPro" id="IPR024088">
    <property type="entry name" value="Tyr-tRNA-ligase_bac-type"/>
</dbReference>
<comment type="catalytic activity">
    <reaction evidence="9 11">
        <text>tRNA(Tyr) + L-tyrosine + ATP = L-tyrosyl-tRNA(Tyr) + AMP + diphosphate + H(+)</text>
        <dbReference type="Rhea" id="RHEA:10220"/>
        <dbReference type="Rhea" id="RHEA-COMP:9706"/>
        <dbReference type="Rhea" id="RHEA-COMP:9707"/>
        <dbReference type="ChEBI" id="CHEBI:15378"/>
        <dbReference type="ChEBI" id="CHEBI:30616"/>
        <dbReference type="ChEBI" id="CHEBI:33019"/>
        <dbReference type="ChEBI" id="CHEBI:58315"/>
        <dbReference type="ChEBI" id="CHEBI:78442"/>
        <dbReference type="ChEBI" id="CHEBI:78536"/>
        <dbReference type="ChEBI" id="CHEBI:456215"/>
        <dbReference type="EC" id="6.1.1.1"/>
    </reaction>
</comment>
<proteinExistence type="inferred from homology"/>
<evidence type="ECO:0000256" key="4">
    <source>
        <dbReference type="ARBA" id="ARBA00022741"/>
    </source>
</evidence>
<protein>
    <recommendedName>
        <fullName evidence="11">Tyrosine--tRNA ligase</fullName>
        <ecNumber evidence="11">6.1.1.1</ecNumber>
    </recommendedName>
    <alternativeName>
        <fullName evidence="11">Tyrosyl-tRNA synthetase</fullName>
        <shortName evidence="11">TyrRS</shortName>
    </alternativeName>
</protein>
<dbReference type="Proteomes" id="UP000184147">
    <property type="component" value="Unassembled WGS sequence"/>
</dbReference>
<accession>A0A1M4WPT2</accession>
<dbReference type="InterPro" id="IPR002307">
    <property type="entry name" value="Tyr-tRNA-ligase"/>
</dbReference>
<feature type="binding site" evidence="11">
    <location>
        <position position="177"/>
    </location>
    <ligand>
        <name>L-tyrosine</name>
        <dbReference type="ChEBI" id="CHEBI:58315"/>
    </ligand>
</feature>
<comment type="subcellular location">
    <subcellularLocation>
        <location evidence="1 11">Cytoplasm</location>
    </subcellularLocation>
</comment>
<evidence type="ECO:0000256" key="11">
    <source>
        <dbReference type="HAMAP-Rule" id="MF_02006"/>
    </source>
</evidence>
<evidence type="ECO:0000256" key="2">
    <source>
        <dbReference type="ARBA" id="ARBA00022490"/>
    </source>
</evidence>
<evidence type="ECO:0000256" key="8">
    <source>
        <dbReference type="ARBA" id="ARBA00023146"/>
    </source>
</evidence>
<reference evidence="14 15" key="1">
    <citation type="submission" date="2016-11" db="EMBL/GenBank/DDBJ databases">
        <authorList>
            <person name="Jaros S."/>
            <person name="Januszkiewicz K."/>
            <person name="Wedrychowicz H."/>
        </authorList>
    </citation>
    <scope>NUCLEOTIDE SEQUENCE [LARGE SCALE GENOMIC DNA]</scope>
    <source>
        <strain evidence="14 15">DSM 25660</strain>
    </source>
</reference>
<dbReference type="STRING" id="1124188.SAMN05444377_101373"/>
<dbReference type="EC" id="6.1.1.1" evidence="11"/>
<sequence length="432" mass="48456">MNNLVAELQWRGLVHDMMPGTEEQLMKEPTSVYIGFDPTSDSLHIGSLVPIILLVHLKNFGHRPIALVGGATGMIGDPSGKSDERNLLDEATLQKNVDGIKGVLSRFLDFNAEGPTAPVLVNNYDWMKDFSFIAFARDVGKRITVNYMMAKDSVKKRLSGEAGAGMSFTEFTYQLIQGYDFYYLHKHYHCLLQMGGSDQWGNITTGTELVRRMNDEHAKAYAMTCPLITKADGSKFGKSEGGNVWLTADKTSVYKFYQFWLNTTDVDAEKYIKIFTFLDQETVAALIEEHQQAPHLRVLQKRLAEEVTVFVHSREEYDKAVFASAAFFSPTMEELKQLDQQTFLEVFEGIPVANLPASVLADNGLDMVGALAAKTNFLSSNSEAVRELKQNAISLNKVKVNQEYKITSQDLIHGKYVLLQKGKKNYYLIAVE</sequence>
<dbReference type="GO" id="GO:0006437">
    <property type="term" value="P:tyrosyl-tRNA aminoacylation"/>
    <property type="evidence" value="ECO:0007669"/>
    <property type="project" value="UniProtKB-UniRule"/>
</dbReference>
<dbReference type="SUPFAM" id="SSF55174">
    <property type="entry name" value="Alpha-L RNA-binding motif"/>
    <property type="match status" value="1"/>
</dbReference>
<evidence type="ECO:0000259" key="13">
    <source>
        <dbReference type="Pfam" id="PF22421"/>
    </source>
</evidence>
<dbReference type="NCBIfam" id="TIGR00234">
    <property type="entry name" value="tyrS"/>
    <property type="match status" value="1"/>
</dbReference>
<evidence type="ECO:0000256" key="1">
    <source>
        <dbReference type="ARBA" id="ARBA00004496"/>
    </source>
</evidence>
<organism evidence="14 15">
    <name type="scientific">Flavobacterium fontis</name>
    <dbReference type="NCBI Taxonomy" id="1124188"/>
    <lineage>
        <taxon>Bacteria</taxon>
        <taxon>Pseudomonadati</taxon>
        <taxon>Bacteroidota</taxon>
        <taxon>Flavobacteriia</taxon>
        <taxon>Flavobacteriales</taxon>
        <taxon>Flavobacteriaceae</taxon>
        <taxon>Flavobacterium</taxon>
    </lineage>
</organism>
<dbReference type="OrthoDB" id="9804243at2"/>
<name>A0A1M4WPT2_9FLAO</name>
<feature type="binding site" evidence="11">
    <location>
        <position position="238"/>
    </location>
    <ligand>
        <name>ATP</name>
        <dbReference type="ChEBI" id="CHEBI:30616"/>
    </ligand>
</feature>
<dbReference type="FunFam" id="1.10.240.10:FF:000001">
    <property type="entry name" value="Tyrosine--tRNA ligase"/>
    <property type="match status" value="1"/>
</dbReference>
<evidence type="ECO:0000256" key="3">
    <source>
        <dbReference type="ARBA" id="ARBA00022598"/>
    </source>
</evidence>
<evidence type="ECO:0000256" key="12">
    <source>
        <dbReference type="PROSITE-ProRule" id="PRU00182"/>
    </source>
</evidence>
<dbReference type="PRINTS" id="PR01040">
    <property type="entry name" value="TRNASYNTHTYR"/>
</dbReference>
<feature type="short sequence motif" description="'HIGH' region" evidence="11">
    <location>
        <begin position="38"/>
        <end position="47"/>
    </location>
</feature>
<feature type="binding site" evidence="11">
    <location>
        <position position="173"/>
    </location>
    <ligand>
        <name>L-tyrosine</name>
        <dbReference type="ChEBI" id="CHEBI:58315"/>
    </ligand>
</feature>
<dbReference type="GO" id="GO:0042803">
    <property type="term" value="F:protein homodimerization activity"/>
    <property type="evidence" value="ECO:0007669"/>
    <property type="project" value="UniProtKB-ARBA"/>
</dbReference>
<keyword evidence="8 11" id="KW-0030">Aminoacyl-tRNA synthetase</keyword>
<dbReference type="Gene3D" id="3.10.290.10">
    <property type="entry name" value="RNA-binding S4 domain"/>
    <property type="match status" value="1"/>
</dbReference>
<gene>
    <name evidence="11" type="primary">tyrS</name>
    <name evidence="14" type="ORF">SAMN05444377_101373</name>
</gene>
<evidence type="ECO:0000313" key="15">
    <source>
        <dbReference type="Proteomes" id="UP000184147"/>
    </source>
</evidence>
<keyword evidence="4 11" id="KW-0547">Nucleotide-binding</keyword>
<dbReference type="PANTHER" id="PTHR11766:SF0">
    <property type="entry name" value="TYROSINE--TRNA LIGASE, MITOCHONDRIAL"/>
    <property type="match status" value="1"/>
</dbReference>
<evidence type="ECO:0000256" key="10">
    <source>
        <dbReference type="ARBA" id="ARBA00060965"/>
    </source>
</evidence>
<dbReference type="GO" id="GO:0005524">
    <property type="term" value="F:ATP binding"/>
    <property type="evidence" value="ECO:0007669"/>
    <property type="project" value="UniProtKB-UniRule"/>
</dbReference>
<dbReference type="AlphaFoldDB" id="A0A1M4WPT2"/>
<evidence type="ECO:0000256" key="6">
    <source>
        <dbReference type="ARBA" id="ARBA00022884"/>
    </source>
</evidence>
<dbReference type="HAMAP" id="MF_02006">
    <property type="entry name" value="Tyr_tRNA_synth_type1"/>
    <property type="match status" value="1"/>
</dbReference>
<dbReference type="InterPro" id="IPR002305">
    <property type="entry name" value="aa-tRNA-synth_Ic"/>
</dbReference>
<dbReference type="GO" id="GO:0003723">
    <property type="term" value="F:RNA binding"/>
    <property type="evidence" value="ECO:0007669"/>
    <property type="project" value="UniProtKB-KW"/>
</dbReference>
<dbReference type="Pfam" id="PF22421">
    <property type="entry name" value="SYY_C-terminal"/>
    <property type="match status" value="1"/>
</dbReference>
<dbReference type="InterPro" id="IPR024107">
    <property type="entry name" value="Tyr-tRNA-ligase_bac_1"/>
</dbReference>
<keyword evidence="3 11" id="KW-0436">Ligase</keyword>
<keyword evidence="6 12" id="KW-0694">RNA-binding</keyword>
<dbReference type="SUPFAM" id="SSF52374">
    <property type="entry name" value="Nucleotidylyl transferase"/>
    <property type="match status" value="1"/>
</dbReference>
<comment type="similarity">
    <text evidence="10 11">Belongs to the class-I aminoacyl-tRNA synthetase family. TyrS type 1 subfamily.</text>
</comment>
<dbReference type="GO" id="GO:0005829">
    <property type="term" value="C:cytosol"/>
    <property type="evidence" value="ECO:0007669"/>
    <property type="project" value="TreeGrafter"/>
</dbReference>
<dbReference type="InterPro" id="IPR014729">
    <property type="entry name" value="Rossmann-like_a/b/a_fold"/>
</dbReference>
<feature type="short sequence motif" description="'KMSKS' region" evidence="11">
    <location>
        <begin position="235"/>
        <end position="239"/>
    </location>
</feature>
<feature type="binding site" evidence="11">
    <location>
        <position position="33"/>
    </location>
    <ligand>
        <name>L-tyrosine</name>
        <dbReference type="ChEBI" id="CHEBI:58315"/>
    </ligand>
</feature>
<dbReference type="GO" id="GO:0004831">
    <property type="term" value="F:tyrosine-tRNA ligase activity"/>
    <property type="evidence" value="ECO:0007669"/>
    <property type="project" value="UniProtKB-UniRule"/>
</dbReference>
<comment type="function">
    <text evidence="11">Catalyzes the attachment of tyrosine to tRNA(Tyr) in a two-step reaction: tyrosine is first activated by ATP to form Tyr-AMP and then transferred to the acceptor end of tRNA(Tyr).</text>
</comment>
<comment type="subunit">
    <text evidence="11">Homodimer.</text>
</comment>
<evidence type="ECO:0000256" key="5">
    <source>
        <dbReference type="ARBA" id="ARBA00022840"/>
    </source>
</evidence>
<feature type="domain" description="Tyrosine--tRNA ligase SYY-like C-terminal" evidence="13">
    <location>
        <begin position="353"/>
        <end position="429"/>
    </location>
</feature>
<dbReference type="InterPro" id="IPR036986">
    <property type="entry name" value="S4_RNA-bd_sf"/>
</dbReference>
<dbReference type="RefSeq" id="WP_073360900.1">
    <property type="nucleotide sequence ID" value="NZ_FQVQ01000001.1"/>
</dbReference>
<dbReference type="FunFam" id="3.40.50.620:FF:000008">
    <property type="entry name" value="Tyrosine--tRNA ligase"/>
    <property type="match status" value="1"/>
</dbReference>
<evidence type="ECO:0000256" key="9">
    <source>
        <dbReference type="ARBA" id="ARBA00048248"/>
    </source>
</evidence>
<dbReference type="InterPro" id="IPR054608">
    <property type="entry name" value="SYY-like_C"/>
</dbReference>
<dbReference type="EMBL" id="FQVQ01000001">
    <property type="protein sequence ID" value="SHE83246.1"/>
    <property type="molecule type" value="Genomic_DNA"/>
</dbReference>
<keyword evidence="15" id="KW-1185">Reference proteome</keyword>
<keyword evidence="7 11" id="KW-0648">Protein biosynthesis</keyword>
<evidence type="ECO:0000313" key="14">
    <source>
        <dbReference type="EMBL" id="SHE83246.1"/>
    </source>
</evidence>